<feature type="transmembrane region" description="Helical" evidence="1">
    <location>
        <begin position="42"/>
        <end position="62"/>
    </location>
</feature>
<organism evidence="2 3">
    <name type="scientific">Natronobacterium haloterrestre</name>
    <name type="common">Halobiforma haloterrestris</name>
    <dbReference type="NCBI Taxonomy" id="148448"/>
    <lineage>
        <taxon>Archaea</taxon>
        <taxon>Methanobacteriati</taxon>
        <taxon>Methanobacteriota</taxon>
        <taxon>Stenosarchaea group</taxon>
        <taxon>Halobacteria</taxon>
        <taxon>Halobacteriales</taxon>
        <taxon>Natrialbaceae</taxon>
        <taxon>Natronobacterium</taxon>
    </lineage>
</organism>
<proteinExistence type="predicted"/>
<dbReference type="OrthoDB" id="170523at2157"/>
<dbReference type="Proteomes" id="UP000199161">
    <property type="component" value="Unassembled WGS sequence"/>
</dbReference>
<keyword evidence="1" id="KW-0812">Transmembrane</keyword>
<reference evidence="3" key="1">
    <citation type="submission" date="2016-10" db="EMBL/GenBank/DDBJ databases">
        <authorList>
            <person name="Varghese N."/>
            <person name="Submissions S."/>
        </authorList>
    </citation>
    <scope>NUCLEOTIDE SEQUENCE [LARGE SCALE GENOMIC DNA]</scope>
    <source>
        <strain evidence="3">DSM 13078</strain>
    </source>
</reference>
<dbReference type="RefSeq" id="WP_089788741.1">
    <property type="nucleotide sequence ID" value="NZ_FOKW01000007.1"/>
</dbReference>
<dbReference type="EMBL" id="FOKW01000007">
    <property type="protein sequence ID" value="SFC35174.1"/>
    <property type="molecule type" value="Genomic_DNA"/>
</dbReference>
<sequence length="75" mass="8032">MDKRQDGPRSNPAIKNALVVTAAILGSTFIGVWGFIEVTDSLGTVATWIWIGIGLAAVYLLYDIANSVKELGHES</sequence>
<keyword evidence="1" id="KW-1133">Transmembrane helix</keyword>
<feature type="transmembrane region" description="Helical" evidence="1">
    <location>
        <begin position="12"/>
        <end position="36"/>
    </location>
</feature>
<evidence type="ECO:0000313" key="3">
    <source>
        <dbReference type="Proteomes" id="UP000199161"/>
    </source>
</evidence>
<gene>
    <name evidence="2" type="ORF">SAMN05444422_107149</name>
</gene>
<evidence type="ECO:0008006" key="4">
    <source>
        <dbReference type="Google" id="ProtNLM"/>
    </source>
</evidence>
<accession>A0A1I1IFW5</accession>
<keyword evidence="3" id="KW-1185">Reference proteome</keyword>
<protein>
    <recommendedName>
        <fullName evidence="4">Mn2+/Fe2+ transporter</fullName>
    </recommendedName>
</protein>
<name>A0A1I1IFW5_NATHA</name>
<dbReference type="AlphaFoldDB" id="A0A1I1IFW5"/>
<evidence type="ECO:0000313" key="2">
    <source>
        <dbReference type="EMBL" id="SFC35174.1"/>
    </source>
</evidence>
<evidence type="ECO:0000256" key="1">
    <source>
        <dbReference type="SAM" id="Phobius"/>
    </source>
</evidence>
<keyword evidence="1" id="KW-0472">Membrane</keyword>